<protein>
    <submittedName>
        <fullName evidence="1">Uncharacterized protein</fullName>
    </submittedName>
</protein>
<keyword evidence="2" id="KW-1185">Reference proteome</keyword>
<dbReference type="EMBL" id="CP034550">
    <property type="protein sequence ID" value="QFZ20662.1"/>
    <property type="molecule type" value="Genomic_DNA"/>
</dbReference>
<dbReference type="OrthoDB" id="9948030at2"/>
<sequence>MGTIRSRGEVSMDVSVGDALKISSDELKSYLKRRYPDRWSEVSEEDLSELVEELSAVGYKSIAMLDDALRETDWDLLCYEDNLPYAHRGFFKAIGAVRASLALVDERYREFKYPEDDSFEPPFVG</sequence>
<name>A0A5Q0H4J2_SACSY</name>
<dbReference type="Proteomes" id="UP000325787">
    <property type="component" value="Chromosome"/>
</dbReference>
<dbReference type="AlphaFoldDB" id="A0A5Q0H4J2"/>
<reference evidence="2" key="1">
    <citation type="journal article" date="2021" name="Curr. Microbiol.">
        <title>Complete genome of nocamycin-producing strain Saccharothrix syringae NRRL B-16468 reveals the biosynthetic potential for secondary metabolites.</title>
        <authorList>
            <person name="Mo X."/>
            <person name="Yang S."/>
        </authorList>
    </citation>
    <scope>NUCLEOTIDE SEQUENCE [LARGE SCALE GENOMIC DNA]</scope>
    <source>
        <strain evidence="2">ATCC 51364 / DSM 43886 / JCM 6844 / KCTC 9398 / NBRC 14523 / NRRL B-16468 / INA 2240</strain>
    </source>
</reference>
<accession>A0A5Q0H4J2</accession>
<organism evidence="1 2">
    <name type="scientific">Saccharothrix syringae</name>
    <name type="common">Nocardiopsis syringae</name>
    <dbReference type="NCBI Taxonomy" id="103733"/>
    <lineage>
        <taxon>Bacteria</taxon>
        <taxon>Bacillati</taxon>
        <taxon>Actinomycetota</taxon>
        <taxon>Actinomycetes</taxon>
        <taxon>Pseudonocardiales</taxon>
        <taxon>Pseudonocardiaceae</taxon>
        <taxon>Saccharothrix</taxon>
    </lineage>
</organism>
<proteinExistence type="predicted"/>
<gene>
    <name evidence="1" type="ORF">EKG83_27580</name>
</gene>
<dbReference type="KEGG" id="ssyi:EKG83_27580"/>
<dbReference type="RefSeq" id="WP_153278487.1">
    <property type="nucleotide sequence ID" value="NZ_CP034550.1"/>
</dbReference>
<evidence type="ECO:0000313" key="2">
    <source>
        <dbReference type="Proteomes" id="UP000325787"/>
    </source>
</evidence>
<evidence type="ECO:0000313" key="1">
    <source>
        <dbReference type="EMBL" id="QFZ20662.1"/>
    </source>
</evidence>